<evidence type="ECO:0000313" key="5">
    <source>
        <dbReference type="Proteomes" id="UP000465667"/>
    </source>
</evidence>
<dbReference type="GeneID" id="44082284"/>
<accession>A0A6C0UNN1</accession>
<dbReference type="Proteomes" id="UP000320212">
    <property type="component" value="Unassembled WGS sequence"/>
</dbReference>
<protein>
    <submittedName>
        <fullName evidence="3">Uncharacterized protein</fullName>
    </submittedName>
</protein>
<sequence length="196" mass="20953">MGNDGSNSTENPNQGEVRESIESGVEPSAIDLLELSEIAEMDQSTLDVIDEMPPRPSELAEPSSPDLLEPVLAEMGQSTFDVIDEMPPRPFELAEPSTPDLLEPVLAETDQSILDMEYEMSSRPPELAGSSKLGMLGGSRPRPHELIDQPTIGASTNVDSTFKLESGYGSVDITTSGSDRFGNSPSDGQGSLNDEI</sequence>
<name>A0A558FRV0_HALVO</name>
<accession>A0A558FRV0</accession>
<evidence type="ECO:0000256" key="1">
    <source>
        <dbReference type="SAM" id="MobiDB-lite"/>
    </source>
</evidence>
<dbReference type="Proteomes" id="UP000465667">
    <property type="component" value="Chromosome"/>
</dbReference>
<feature type="compositionally biased region" description="Polar residues" evidence="1">
    <location>
        <begin position="172"/>
        <end position="196"/>
    </location>
</feature>
<dbReference type="EMBL" id="VMTR01000303">
    <property type="protein sequence ID" value="TVT88221.1"/>
    <property type="molecule type" value="Genomic_DNA"/>
</dbReference>
<feature type="region of interest" description="Disordered" evidence="1">
    <location>
        <begin position="119"/>
        <end position="196"/>
    </location>
</feature>
<dbReference type="EMBL" id="CP048738">
    <property type="protein sequence ID" value="QIB77115.1"/>
    <property type="molecule type" value="Genomic_DNA"/>
</dbReference>
<evidence type="ECO:0000313" key="3">
    <source>
        <dbReference type="EMBL" id="TVT88221.1"/>
    </source>
</evidence>
<dbReference type="RefSeq" id="WP_144859849.1">
    <property type="nucleotide sequence ID" value="NZ_CP048738.1"/>
</dbReference>
<feature type="region of interest" description="Disordered" evidence="1">
    <location>
        <begin position="1"/>
        <end position="27"/>
    </location>
</feature>
<evidence type="ECO:0000313" key="4">
    <source>
        <dbReference type="Proteomes" id="UP000320212"/>
    </source>
</evidence>
<reference evidence="2 5" key="2">
    <citation type="submission" date="2020-02" db="EMBL/GenBank/DDBJ databases">
        <title>Whole genome sequence of Haloferax alexandrinus pws1.</title>
        <authorList>
            <person name="Verma D.K."/>
            <person name="Gopal K."/>
            <person name="Prasad E.S."/>
        </authorList>
    </citation>
    <scope>NUCLEOTIDE SEQUENCE [LARGE SCALE GENOMIC DNA]</scope>
    <source>
        <strain evidence="2">Wsp1</strain>
        <strain evidence="5">wsp1</strain>
    </source>
</reference>
<dbReference type="KEGG" id="hale:G3A49_02705"/>
<dbReference type="AlphaFoldDB" id="A0A558FRV0"/>
<organism evidence="3 4">
    <name type="scientific">Haloferax volcanii</name>
    <name type="common">Halobacterium volcanii</name>
    <dbReference type="NCBI Taxonomy" id="2246"/>
    <lineage>
        <taxon>Archaea</taxon>
        <taxon>Methanobacteriati</taxon>
        <taxon>Methanobacteriota</taxon>
        <taxon>Stenosarchaea group</taxon>
        <taxon>Halobacteria</taxon>
        <taxon>Halobacteriales</taxon>
        <taxon>Haloferacaceae</taxon>
        <taxon>Haloferax</taxon>
    </lineage>
</organism>
<proteinExistence type="predicted"/>
<reference evidence="3 4" key="1">
    <citation type="submission" date="2019-07" db="EMBL/GenBank/DDBJ databases">
        <title>Draft genome sequence of Haloferax volcanii SS0101, isolated from salt farm in Samut Sakhon, Thailand.</title>
        <authorList>
            <person name="Wanthongcharoen S."/>
            <person name="Yamprayoonswat W."/>
            <person name="Ruangsuj P."/>
            <person name="Thongpramul N."/>
            <person name="Jumpathong W."/>
            <person name="Sittihan S."/>
            <person name="Kanjanavas P."/>
            <person name="Yasawong M."/>
        </authorList>
    </citation>
    <scope>NUCLEOTIDE SEQUENCE [LARGE SCALE GENOMIC DNA]</scope>
    <source>
        <strain evidence="3 4">SS0101</strain>
    </source>
</reference>
<evidence type="ECO:0000313" key="2">
    <source>
        <dbReference type="EMBL" id="QIB77115.1"/>
    </source>
</evidence>
<gene>
    <name evidence="3" type="ORF">FQA18_19035</name>
    <name evidence="2" type="ORF">G3A49_02705</name>
</gene>
<feature type="compositionally biased region" description="Polar residues" evidence="1">
    <location>
        <begin position="1"/>
        <end position="14"/>
    </location>
</feature>